<dbReference type="PANTHER" id="PTHR30244:SF34">
    <property type="entry name" value="DTDP-4-AMINO-4,6-DIDEOXYGALACTOSE TRANSAMINASE"/>
    <property type="match status" value="1"/>
</dbReference>
<proteinExistence type="inferred from homology"/>
<dbReference type="RefSeq" id="WP_376858338.1">
    <property type="nucleotide sequence ID" value="NZ_JBHSLA010000001.1"/>
</dbReference>
<keyword evidence="3" id="KW-0808">Transferase</keyword>
<dbReference type="NCBIfam" id="TIGR03588">
    <property type="entry name" value="PseC"/>
    <property type="match status" value="1"/>
</dbReference>
<dbReference type="GO" id="GO:0008483">
    <property type="term" value="F:transaminase activity"/>
    <property type="evidence" value="ECO:0007669"/>
    <property type="project" value="UniProtKB-KW"/>
</dbReference>
<dbReference type="InterPro" id="IPR015422">
    <property type="entry name" value="PyrdxlP-dep_Trfase_small"/>
</dbReference>
<keyword evidence="4" id="KW-1185">Reference proteome</keyword>
<comment type="caution">
    <text evidence="3">The sequence shown here is derived from an EMBL/GenBank/DDBJ whole genome shotgun (WGS) entry which is preliminary data.</text>
</comment>
<comment type="similarity">
    <text evidence="1 2">Belongs to the DegT/DnrJ/EryC1 family.</text>
</comment>
<evidence type="ECO:0000256" key="1">
    <source>
        <dbReference type="ARBA" id="ARBA00037999"/>
    </source>
</evidence>
<dbReference type="Gene3D" id="3.40.640.10">
    <property type="entry name" value="Type I PLP-dependent aspartate aminotransferase-like (Major domain)"/>
    <property type="match status" value="1"/>
</dbReference>
<dbReference type="InterPro" id="IPR020026">
    <property type="entry name" value="PseC"/>
</dbReference>
<dbReference type="EMBL" id="JBHSLA010000001">
    <property type="protein sequence ID" value="MFC5194201.1"/>
    <property type="molecule type" value="Genomic_DNA"/>
</dbReference>
<evidence type="ECO:0000313" key="4">
    <source>
        <dbReference type="Proteomes" id="UP001596162"/>
    </source>
</evidence>
<dbReference type="PANTHER" id="PTHR30244">
    <property type="entry name" value="TRANSAMINASE"/>
    <property type="match status" value="1"/>
</dbReference>
<dbReference type="Gene3D" id="3.90.1150.10">
    <property type="entry name" value="Aspartate Aminotransferase, domain 1"/>
    <property type="match status" value="1"/>
</dbReference>
<dbReference type="InterPro" id="IPR015424">
    <property type="entry name" value="PyrdxlP-dep_Trfase"/>
</dbReference>
<name>A0ABW0C3C6_9FLAO</name>
<accession>A0ABW0C3C6</accession>
<reference evidence="4" key="1">
    <citation type="journal article" date="2019" name="Int. J. Syst. Evol. Microbiol.">
        <title>The Global Catalogue of Microorganisms (GCM) 10K type strain sequencing project: providing services to taxonomists for standard genome sequencing and annotation.</title>
        <authorList>
            <consortium name="The Broad Institute Genomics Platform"/>
            <consortium name="The Broad Institute Genome Sequencing Center for Infectious Disease"/>
            <person name="Wu L."/>
            <person name="Ma J."/>
        </authorList>
    </citation>
    <scope>NUCLEOTIDE SEQUENCE [LARGE SCALE GENOMIC DNA]</scope>
    <source>
        <strain evidence="4">JCM 17978</strain>
    </source>
</reference>
<dbReference type="CDD" id="cd00616">
    <property type="entry name" value="AHBA_syn"/>
    <property type="match status" value="1"/>
</dbReference>
<sequence length="382" mass="42781">MKDAIPYGRQSITQDDIDAVVETLTADYLTQGPKVKEFEDKFAAYVGSKYAVAVNNATSGLHLAVLALGLKAGERVITTPITFAASANCVRYADGEVWFADIDPDTYLLCLKSTKKLIESKPKGFFKGIIPVDFAGLPVNLEAFRALAQEHDLWIVEDACHAPGGYFTDSNGNKQMCGNGNYADIGIFSFHPVKHIACGEGGMVTTNSEKLYKKLASLRTHGITKENMAENHGGWFYEMQELGYNYRLTDIQSALGITQLSKNKAGVARRNEIADRYKQAFKNKIKFQSLPSKTQNAHHLFVIEVDDRKGLYDFLKSHHIFAQIHYIPVHTLPYYKEIGYDNANLNNSENYYSKCISLPMYPSLTDKEQEFVIEKVLSYIHG</sequence>
<evidence type="ECO:0000313" key="3">
    <source>
        <dbReference type="EMBL" id="MFC5194201.1"/>
    </source>
</evidence>
<dbReference type="Proteomes" id="UP001596162">
    <property type="component" value="Unassembled WGS sequence"/>
</dbReference>
<dbReference type="InterPro" id="IPR015421">
    <property type="entry name" value="PyrdxlP-dep_Trfase_major"/>
</dbReference>
<dbReference type="PIRSF" id="PIRSF000390">
    <property type="entry name" value="PLP_StrS"/>
    <property type="match status" value="1"/>
</dbReference>
<dbReference type="EC" id="2.6.1.92" evidence="3"/>
<keyword evidence="3" id="KW-0032">Aminotransferase</keyword>
<organism evidence="3 4">
    <name type="scientific">Bizionia hallyeonensis</name>
    <dbReference type="NCBI Taxonomy" id="1123757"/>
    <lineage>
        <taxon>Bacteria</taxon>
        <taxon>Pseudomonadati</taxon>
        <taxon>Bacteroidota</taxon>
        <taxon>Flavobacteriia</taxon>
        <taxon>Flavobacteriales</taxon>
        <taxon>Flavobacteriaceae</taxon>
        <taxon>Bizionia</taxon>
    </lineage>
</organism>
<dbReference type="SUPFAM" id="SSF53383">
    <property type="entry name" value="PLP-dependent transferases"/>
    <property type="match status" value="1"/>
</dbReference>
<dbReference type="InterPro" id="IPR000653">
    <property type="entry name" value="DegT/StrS_aminotransferase"/>
</dbReference>
<keyword evidence="2" id="KW-0663">Pyridoxal phosphate</keyword>
<gene>
    <name evidence="3" type="primary">pseC</name>
    <name evidence="3" type="ORF">ACFPH8_02555</name>
</gene>
<dbReference type="Pfam" id="PF01041">
    <property type="entry name" value="DegT_DnrJ_EryC1"/>
    <property type="match status" value="1"/>
</dbReference>
<evidence type="ECO:0000256" key="2">
    <source>
        <dbReference type="RuleBase" id="RU004508"/>
    </source>
</evidence>
<protein>
    <submittedName>
        <fullName evidence="3">UDP-4-amino-4, 6-dideoxy-N-acetyl-beta-L-altrosamine transaminase</fullName>
        <ecNumber evidence="3">2.6.1.92</ecNumber>
    </submittedName>
</protein>